<gene>
    <name evidence="1" type="ORF">VNO80_04695</name>
</gene>
<comment type="caution">
    <text evidence="1">The sequence shown here is derived from an EMBL/GenBank/DDBJ whole genome shotgun (WGS) entry which is preliminary data.</text>
</comment>
<organism evidence="1 2">
    <name type="scientific">Phaseolus coccineus</name>
    <name type="common">Scarlet runner bean</name>
    <name type="synonym">Phaseolus multiflorus</name>
    <dbReference type="NCBI Taxonomy" id="3886"/>
    <lineage>
        <taxon>Eukaryota</taxon>
        <taxon>Viridiplantae</taxon>
        <taxon>Streptophyta</taxon>
        <taxon>Embryophyta</taxon>
        <taxon>Tracheophyta</taxon>
        <taxon>Spermatophyta</taxon>
        <taxon>Magnoliopsida</taxon>
        <taxon>eudicotyledons</taxon>
        <taxon>Gunneridae</taxon>
        <taxon>Pentapetalae</taxon>
        <taxon>rosids</taxon>
        <taxon>fabids</taxon>
        <taxon>Fabales</taxon>
        <taxon>Fabaceae</taxon>
        <taxon>Papilionoideae</taxon>
        <taxon>50 kb inversion clade</taxon>
        <taxon>NPAAA clade</taxon>
        <taxon>indigoferoid/millettioid clade</taxon>
        <taxon>Phaseoleae</taxon>
        <taxon>Phaseolus</taxon>
    </lineage>
</organism>
<dbReference type="Proteomes" id="UP001374584">
    <property type="component" value="Unassembled WGS sequence"/>
</dbReference>
<evidence type="ECO:0000313" key="1">
    <source>
        <dbReference type="EMBL" id="KAK7379240.1"/>
    </source>
</evidence>
<evidence type="ECO:0000313" key="2">
    <source>
        <dbReference type="Proteomes" id="UP001374584"/>
    </source>
</evidence>
<dbReference type="AlphaFoldDB" id="A0AAN9NVD2"/>
<sequence length="185" mass="20508">MIEINGKGWFKNVNRVVVMVVVQEERDHGDKRICETWQNHMAMASPLSYITDHTTCHCPSLSVFLFPIIAFSSRNVLSWHPVSLGSSSSNALFLDAQTPLSVGPRCNSSLISFIGAHVSRGRRRAYSIWPRGPLLSLAIHSIIMASILPYPFQPPPFSLSLSTSLTSNSSPPFSYDPIPFPNHQS</sequence>
<dbReference type="EMBL" id="JAYMYR010000002">
    <property type="protein sequence ID" value="KAK7379240.1"/>
    <property type="molecule type" value="Genomic_DNA"/>
</dbReference>
<protein>
    <submittedName>
        <fullName evidence="1">Uncharacterized protein</fullName>
    </submittedName>
</protein>
<keyword evidence="2" id="KW-1185">Reference proteome</keyword>
<reference evidence="1 2" key="1">
    <citation type="submission" date="2024-01" db="EMBL/GenBank/DDBJ databases">
        <title>The genomes of 5 underutilized Papilionoideae crops provide insights into root nodulation and disease resistanc.</title>
        <authorList>
            <person name="Jiang F."/>
        </authorList>
    </citation>
    <scope>NUCLEOTIDE SEQUENCE [LARGE SCALE GENOMIC DNA]</scope>
    <source>
        <strain evidence="1">JINMINGXINNONG_FW02</strain>
        <tissue evidence="1">Leaves</tissue>
    </source>
</reference>
<proteinExistence type="predicted"/>
<accession>A0AAN9NVD2</accession>
<name>A0AAN9NVD2_PHACN</name>